<dbReference type="InterPro" id="IPR001683">
    <property type="entry name" value="PX_dom"/>
</dbReference>
<keyword evidence="4" id="KW-1185">Reference proteome</keyword>
<reference evidence="3" key="1">
    <citation type="submission" date="2022-12" db="EMBL/GenBank/DDBJ databases">
        <authorList>
            <person name="Webb A."/>
        </authorList>
    </citation>
    <scope>NUCLEOTIDE SEQUENCE</scope>
    <source>
        <strain evidence="3">Hp1</strain>
    </source>
</reference>
<gene>
    <name evidence="3" type="ORF">HBR001_LOCUS4273</name>
</gene>
<feature type="domain" description="PX" evidence="2">
    <location>
        <begin position="154"/>
        <end position="269"/>
    </location>
</feature>
<feature type="region of interest" description="Disordered" evidence="1">
    <location>
        <begin position="70"/>
        <end position="99"/>
    </location>
</feature>
<feature type="region of interest" description="Disordered" evidence="1">
    <location>
        <begin position="1"/>
        <end position="29"/>
    </location>
</feature>
<dbReference type="EMBL" id="CANTFL010000851">
    <property type="protein sequence ID" value="CAI5728223.1"/>
    <property type="molecule type" value="Genomic_DNA"/>
</dbReference>
<accession>A0AAV0TWD4</accession>
<dbReference type="CDD" id="cd06093">
    <property type="entry name" value="PX_domain"/>
    <property type="match status" value="1"/>
</dbReference>
<dbReference type="InterPro" id="IPR036871">
    <property type="entry name" value="PX_dom_sf"/>
</dbReference>
<evidence type="ECO:0000256" key="1">
    <source>
        <dbReference type="SAM" id="MobiDB-lite"/>
    </source>
</evidence>
<sequence length="269" mass="28562">MGCQHSKTSDVIEGKRTEPPAIDASGKTSMDIVNSEIVADEMSKSVPPVEKHDDRTVVAHGPEVAITSPVAAPAHEGDEALTKAKQQQAHAETGPEPNVTNALLPVATTVPVQDDATPVGVVGTDTEPLVASETTVEQEVAVPQDHTSLLEREKAVVTSASASPPVWTFVAETISFTVGVAYYNISGSTAEGDEVLLTKRYSEFKLLHAEMTKVMTAIELPRLPGASFLQGRNDKTLLRHREAAFVQMLNAIAQHPDASTSASFTAFLA</sequence>
<evidence type="ECO:0000313" key="3">
    <source>
        <dbReference type="EMBL" id="CAI5728223.1"/>
    </source>
</evidence>
<dbReference type="AlphaFoldDB" id="A0AAV0TWD4"/>
<feature type="compositionally biased region" description="Basic and acidic residues" evidence="1">
    <location>
        <begin position="7"/>
        <end position="18"/>
    </location>
</feature>
<dbReference type="Pfam" id="PF00787">
    <property type="entry name" value="PX"/>
    <property type="match status" value="1"/>
</dbReference>
<proteinExistence type="predicted"/>
<dbReference type="Gene3D" id="3.30.1520.10">
    <property type="entry name" value="Phox-like domain"/>
    <property type="match status" value="1"/>
</dbReference>
<evidence type="ECO:0000313" key="4">
    <source>
        <dbReference type="Proteomes" id="UP001162031"/>
    </source>
</evidence>
<organism evidence="3 4">
    <name type="scientific">Hyaloperonospora brassicae</name>
    <name type="common">Brassica downy mildew</name>
    <name type="synonym">Peronospora brassicae</name>
    <dbReference type="NCBI Taxonomy" id="162125"/>
    <lineage>
        <taxon>Eukaryota</taxon>
        <taxon>Sar</taxon>
        <taxon>Stramenopiles</taxon>
        <taxon>Oomycota</taxon>
        <taxon>Peronosporomycetes</taxon>
        <taxon>Peronosporales</taxon>
        <taxon>Peronosporaceae</taxon>
        <taxon>Hyaloperonospora</taxon>
    </lineage>
</organism>
<dbReference type="PROSITE" id="PS50195">
    <property type="entry name" value="PX"/>
    <property type="match status" value="1"/>
</dbReference>
<comment type="caution">
    <text evidence="3">The sequence shown here is derived from an EMBL/GenBank/DDBJ whole genome shotgun (WGS) entry which is preliminary data.</text>
</comment>
<evidence type="ECO:0000259" key="2">
    <source>
        <dbReference type="PROSITE" id="PS50195"/>
    </source>
</evidence>
<dbReference type="GO" id="GO:0035091">
    <property type="term" value="F:phosphatidylinositol binding"/>
    <property type="evidence" value="ECO:0007669"/>
    <property type="project" value="InterPro"/>
</dbReference>
<dbReference type="SUPFAM" id="SSF64268">
    <property type="entry name" value="PX domain"/>
    <property type="match status" value="1"/>
</dbReference>
<protein>
    <recommendedName>
        <fullName evidence="2">PX domain-containing protein</fullName>
    </recommendedName>
</protein>
<name>A0AAV0TWD4_HYABA</name>
<dbReference type="Proteomes" id="UP001162031">
    <property type="component" value="Unassembled WGS sequence"/>
</dbReference>